<gene>
    <name evidence="1" type="ORF">S01H4_57132</name>
</gene>
<reference evidence="1" key="1">
    <citation type="journal article" date="2014" name="Front. Microbiol.">
        <title>High frequency of phylogenetically diverse reductive dehalogenase-homologous genes in deep subseafloor sedimentary metagenomes.</title>
        <authorList>
            <person name="Kawai M."/>
            <person name="Futagami T."/>
            <person name="Toyoda A."/>
            <person name="Takaki Y."/>
            <person name="Nishi S."/>
            <person name="Hori S."/>
            <person name="Arai W."/>
            <person name="Tsubouchi T."/>
            <person name="Morono Y."/>
            <person name="Uchiyama I."/>
            <person name="Ito T."/>
            <person name="Fujiyama A."/>
            <person name="Inagaki F."/>
            <person name="Takami H."/>
        </authorList>
    </citation>
    <scope>NUCLEOTIDE SEQUENCE</scope>
    <source>
        <strain evidence="1">Expedition CK06-06</strain>
    </source>
</reference>
<organism evidence="1">
    <name type="scientific">marine sediment metagenome</name>
    <dbReference type="NCBI Taxonomy" id="412755"/>
    <lineage>
        <taxon>unclassified sequences</taxon>
        <taxon>metagenomes</taxon>
        <taxon>ecological metagenomes</taxon>
    </lineage>
</organism>
<evidence type="ECO:0000313" key="1">
    <source>
        <dbReference type="EMBL" id="GAH17814.1"/>
    </source>
</evidence>
<sequence length="138" mass="16215">MLQFSQHKAVPYKHKFINDSGFEIDLVYFRKPSKELIEAYDKIKLEGSDRMFEELAVGLAKDRAKQLLEVGKKELQGVYLKAYTLFLKGLTPEEATKKMMLTNVTTYYQYLREAKKRIKEPEYKDSAKKLSKIEYESD</sequence>
<proteinExistence type="predicted"/>
<dbReference type="EMBL" id="BART01033196">
    <property type="protein sequence ID" value="GAH17814.1"/>
    <property type="molecule type" value="Genomic_DNA"/>
</dbReference>
<dbReference type="AlphaFoldDB" id="X1EKZ1"/>
<protein>
    <submittedName>
        <fullName evidence="1">Uncharacterized protein</fullName>
    </submittedName>
</protein>
<accession>X1EKZ1</accession>
<name>X1EKZ1_9ZZZZ</name>
<comment type="caution">
    <text evidence="1">The sequence shown here is derived from an EMBL/GenBank/DDBJ whole genome shotgun (WGS) entry which is preliminary data.</text>
</comment>